<gene>
    <name evidence="5" type="ORF">IQ230_07950</name>
</gene>
<keyword evidence="5" id="KW-0223">Dioxygenase</keyword>
<organism evidence="5 6">
    <name type="scientific">Gloeocapsopsis crepidinum LEGE 06123</name>
    <dbReference type="NCBI Taxonomy" id="588587"/>
    <lineage>
        <taxon>Bacteria</taxon>
        <taxon>Bacillati</taxon>
        <taxon>Cyanobacteriota</taxon>
        <taxon>Cyanophyceae</taxon>
        <taxon>Oscillatoriophycideae</taxon>
        <taxon>Chroococcales</taxon>
        <taxon>Chroococcaceae</taxon>
        <taxon>Gloeocapsopsis</taxon>
    </lineage>
</organism>
<dbReference type="Proteomes" id="UP000651156">
    <property type="component" value="Unassembled WGS sequence"/>
</dbReference>
<keyword evidence="3" id="KW-0045">Antibiotic biosynthesis</keyword>
<comment type="cofactor">
    <cofactor evidence="1">
        <name>Fe(2+)</name>
        <dbReference type="ChEBI" id="CHEBI:29033"/>
    </cofactor>
</comment>
<evidence type="ECO:0000313" key="5">
    <source>
        <dbReference type="EMBL" id="MBE9190293.1"/>
    </source>
</evidence>
<proteinExistence type="predicted"/>
<dbReference type="PANTHER" id="PTHR10696">
    <property type="entry name" value="GAMMA-BUTYROBETAINE HYDROXYLASE-RELATED"/>
    <property type="match status" value="1"/>
</dbReference>
<evidence type="ECO:0000256" key="2">
    <source>
        <dbReference type="ARBA" id="ARBA00023002"/>
    </source>
</evidence>
<dbReference type="GO" id="GO:0051213">
    <property type="term" value="F:dioxygenase activity"/>
    <property type="evidence" value="ECO:0007669"/>
    <property type="project" value="UniProtKB-KW"/>
</dbReference>
<comment type="caution">
    <text evidence="5">The sequence shown here is derived from an EMBL/GenBank/DDBJ whole genome shotgun (WGS) entry which is preliminary data.</text>
</comment>
<dbReference type="InterPro" id="IPR050411">
    <property type="entry name" value="AlphaKG_dependent_hydroxylases"/>
</dbReference>
<keyword evidence="6" id="KW-1185">Reference proteome</keyword>
<evidence type="ECO:0000313" key="6">
    <source>
        <dbReference type="Proteomes" id="UP000651156"/>
    </source>
</evidence>
<dbReference type="InterPro" id="IPR003819">
    <property type="entry name" value="TauD/TfdA-like"/>
</dbReference>
<dbReference type="EMBL" id="JADEWN010000014">
    <property type="protein sequence ID" value="MBE9190293.1"/>
    <property type="molecule type" value="Genomic_DNA"/>
</dbReference>
<sequence length="335" mass="38841">MKSGLQINNARKRQGMSQEKLVAIAEPNKNYPFIVQPVIKNLDLADWAIGNQEFITTNLLKYGVILFRGFNVTTAPEFERFSRVVCTELFNANGEHPRENIESNVYTPVFYPGDRKLLWHNENSFNHHYPMKILFCCRQPAQQGGETPIVDSRKVFELIDPKIKEKFINKNIMYVRNYGDGFGLNWETVFQTSDQAKVEAYCRQNFIDFEWKSHGGLRTRAIRPAVIKHPKTSEISWFNQAQHWHPACLDTDTRESFFASFTEEDFPRNCYYADGSRIEDSVMREICAVYQQLEVSFPWEVGDVLLLDNVLTAHARNPFVGERKLLVAMGEMTSF</sequence>
<keyword evidence="2" id="KW-0560">Oxidoreductase</keyword>
<evidence type="ECO:0000256" key="3">
    <source>
        <dbReference type="ARBA" id="ARBA00023194"/>
    </source>
</evidence>
<dbReference type="RefSeq" id="WP_193931484.1">
    <property type="nucleotide sequence ID" value="NZ_CAWPMZ010000032.1"/>
</dbReference>
<dbReference type="InterPro" id="IPR042098">
    <property type="entry name" value="TauD-like_sf"/>
</dbReference>
<reference evidence="5 6" key="1">
    <citation type="submission" date="2020-10" db="EMBL/GenBank/DDBJ databases">
        <authorList>
            <person name="Castelo-Branco R."/>
            <person name="Eusebio N."/>
            <person name="Adriana R."/>
            <person name="Vieira A."/>
            <person name="Brugerolle De Fraissinette N."/>
            <person name="Rezende De Castro R."/>
            <person name="Schneider M.P."/>
            <person name="Vasconcelos V."/>
            <person name="Leao P.N."/>
        </authorList>
    </citation>
    <scope>NUCLEOTIDE SEQUENCE [LARGE SCALE GENOMIC DNA]</scope>
    <source>
        <strain evidence="5 6">LEGE 06123</strain>
    </source>
</reference>
<dbReference type="SUPFAM" id="SSF51197">
    <property type="entry name" value="Clavaminate synthase-like"/>
    <property type="match status" value="1"/>
</dbReference>
<dbReference type="PANTHER" id="PTHR10696:SF56">
    <property type="entry name" value="TAUD_TFDA-LIKE DOMAIN-CONTAINING PROTEIN"/>
    <property type="match status" value="1"/>
</dbReference>
<dbReference type="Gene3D" id="3.60.130.10">
    <property type="entry name" value="Clavaminate synthase-like"/>
    <property type="match status" value="1"/>
</dbReference>
<feature type="domain" description="TauD/TfdA-like" evidence="4">
    <location>
        <begin position="41"/>
        <end position="329"/>
    </location>
</feature>
<evidence type="ECO:0000256" key="1">
    <source>
        <dbReference type="ARBA" id="ARBA00001954"/>
    </source>
</evidence>
<evidence type="ECO:0000259" key="4">
    <source>
        <dbReference type="Pfam" id="PF02668"/>
    </source>
</evidence>
<dbReference type="Pfam" id="PF02668">
    <property type="entry name" value="TauD"/>
    <property type="match status" value="1"/>
</dbReference>
<name>A0ABR9UPT1_9CHRO</name>
<accession>A0ABR9UPT1</accession>
<protein>
    <submittedName>
        <fullName evidence="5">TauD/TfdA family dioxygenase</fullName>
    </submittedName>
</protein>